<keyword evidence="2" id="KW-0808">Transferase</keyword>
<accession>A0A6J4HP16</accession>
<feature type="compositionally biased region" description="Basic residues" evidence="1">
    <location>
        <begin position="147"/>
        <end position="165"/>
    </location>
</feature>
<gene>
    <name evidence="2" type="ORF">AVDCRST_MAG52-943</name>
</gene>
<feature type="region of interest" description="Disordered" evidence="1">
    <location>
        <begin position="1"/>
        <end position="165"/>
    </location>
</feature>
<name>A0A6J4HP16_9ACTN</name>
<feature type="non-terminal residue" evidence="2">
    <location>
        <position position="359"/>
    </location>
</feature>
<sequence length="359" mass="39381">EVGPDRVRVQPDHLDPSHAAGHPRLPPPGPRAGDPGRRSREPPVQEGHAHHGRHGHRRRDRRRLHDGPPLPQRPGRLGVHRHRPDAALPHGRHGHRRVPRRLPQDPPPAQPRAEQDRQAGRPAGGGCRVRGAGDQLPGRPGCDTGVHRRLLRPRHRPVRPGLGRLRHPRVPVHRRVLQRGQPHRRAGRPGGGRVGDGVRLLRLHLLLAVHPRLRQRAHRGLLHRPRPAGRDARGRGGAGRLPGVPVVEHQPGADLHGRHRLAGPRRADVGSGDRHPHRAAARRPRGPLRGGDPVGRHPGGVLPGDPPPGLPDGPPAPPLRARGLDGEHRHRAVLAGDGDGRGVRYRPVLRRLAELRRTV</sequence>
<organism evidence="2">
    <name type="scientific">uncultured Blastococcus sp</name>
    <dbReference type="NCBI Taxonomy" id="217144"/>
    <lineage>
        <taxon>Bacteria</taxon>
        <taxon>Bacillati</taxon>
        <taxon>Actinomycetota</taxon>
        <taxon>Actinomycetes</taxon>
        <taxon>Geodermatophilales</taxon>
        <taxon>Geodermatophilaceae</taxon>
        <taxon>Blastococcus</taxon>
        <taxon>environmental samples</taxon>
    </lineage>
</organism>
<feature type="compositionally biased region" description="Basic and acidic residues" evidence="1">
    <location>
        <begin position="34"/>
        <end position="49"/>
    </location>
</feature>
<evidence type="ECO:0000313" key="2">
    <source>
        <dbReference type="EMBL" id="CAA9229522.1"/>
    </source>
</evidence>
<reference evidence="2" key="1">
    <citation type="submission" date="2020-02" db="EMBL/GenBank/DDBJ databases">
        <authorList>
            <person name="Meier V. D."/>
        </authorList>
    </citation>
    <scope>NUCLEOTIDE SEQUENCE</scope>
    <source>
        <strain evidence="2">AVDCRST_MAG52</strain>
    </source>
</reference>
<proteinExistence type="predicted"/>
<feature type="compositionally biased region" description="Basic and acidic residues" evidence="1">
    <location>
        <begin position="265"/>
        <end position="274"/>
    </location>
</feature>
<dbReference type="GO" id="GO:0016740">
    <property type="term" value="F:transferase activity"/>
    <property type="evidence" value="ECO:0007669"/>
    <property type="project" value="UniProtKB-KW"/>
</dbReference>
<dbReference type="AlphaFoldDB" id="A0A6J4HP16"/>
<feature type="compositionally biased region" description="Basic and acidic residues" evidence="1">
    <location>
        <begin position="1"/>
        <end position="16"/>
    </location>
</feature>
<feature type="region of interest" description="Disordered" evidence="1">
    <location>
        <begin position="222"/>
        <end position="326"/>
    </location>
</feature>
<dbReference type="EMBL" id="CADCTN010000064">
    <property type="protein sequence ID" value="CAA9229522.1"/>
    <property type="molecule type" value="Genomic_DNA"/>
</dbReference>
<feature type="compositionally biased region" description="Basic residues" evidence="1">
    <location>
        <begin position="50"/>
        <end position="64"/>
    </location>
</feature>
<feature type="compositionally biased region" description="Basic residues" evidence="1">
    <location>
        <begin position="90"/>
        <end position="100"/>
    </location>
</feature>
<feature type="compositionally biased region" description="Pro residues" evidence="1">
    <location>
        <begin position="304"/>
        <end position="318"/>
    </location>
</feature>
<feature type="non-terminal residue" evidence="2">
    <location>
        <position position="1"/>
    </location>
</feature>
<protein>
    <submittedName>
        <fullName evidence="2">Phospho-N-acetylmuramoyl-pentapeptide-transferase</fullName>
        <ecNumber evidence="2">2.7.8.13</ecNumber>
    </submittedName>
</protein>
<feature type="compositionally biased region" description="Basic residues" evidence="1">
    <location>
        <begin position="275"/>
        <end position="286"/>
    </location>
</feature>
<feature type="compositionally biased region" description="Gly residues" evidence="1">
    <location>
        <begin position="288"/>
        <end position="302"/>
    </location>
</feature>
<dbReference type="EC" id="2.7.8.13" evidence="2"/>
<evidence type="ECO:0000256" key="1">
    <source>
        <dbReference type="SAM" id="MobiDB-lite"/>
    </source>
</evidence>